<proteinExistence type="predicted"/>
<dbReference type="RefSeq" id="WP_169146383.1">
    <property type="nucleotide sequence ID" value="NZ_JABBGA010000010.1"/>
</dbReference>
<dbReference type="EMBL" id="JABBGA010000010">
    <property type="protein sequence ID" value="NML26842.1"/>
    <property type="molecule type" value="Genomic_DNA"/>
</dbReference>
<gene>
    <name evidence="3" type="ORF">HHL15_13890</name>
</gene>
<feature type="compositionally biased region" description="Basic and acidic residues" evidence="1">
    <location>
        <begin position="475"/>
        <end position="485"/>
    </location>
</feature>
<evidence type="ECO:0008006" key="5">
    <source>
        <dbReference type="Google" id="ProtNLM"/>
    </source>
</evidence>
<name>A0A848G6N2_9RHOO</name>
<dbReference type="Proteomes" id="UP000580043">
    <property type="component" value="Unassembled WGS sequence"/>
</dbReference>
<keyword evidence="4" id="KW-1185">Reference proteome</keyword>
<feature type="transmembrane region" description="Helical" evidence="2">
    <location>
        <begin position="294"/>
        <end position="316"/>
    </location>
</feature>
<sequence length="495" mass="53917">MTRPHHILYLTSTSLTPCTVVRGQMKIEPSCPPTAEGFARFEAFLQANPPGSRMTILADLADEAHHLESLPFARGRDRRNMLERRRQHLFGDTPFVLTRSLGRSPEGRRDEQVLFAALPRPAVITPWLERIVQAGHVPGGITSVPFLTRHLVPADISGPMVLAHATPAGFRVSCFEKGQPRFSRLTALAAAPGQSGNTWQDELRRSADYLLNQRILPRDPPTPVLLILTPELGLSPDANLSSLHPGLAIRIETSPTGAAAQPGSPLHGLLEILSRHPGEPQFAPHAILARRRHLIFAQAAWVLAAAGILACAGVSLHDLGSIRDLRQQKETNLARSRALEAQASALRGTLHTAPNPLPQLEQLELDLANLEALQQAPQGPETDLRRLADILSGNPAIQIEALDWRRLPPVGENSASRSLEIKIAPPPQELQAGVAPPPLMSLLRALRQWPETEVRQTSGTLAPESPAPRAGDVATDDRAAPDDHPSIQVRWLPRQ</sequence>
<organism evidence="3 4">
    <name type="scientific">Zoogloea dura</name>
    <dbReference type="NCBI Taxonomy" id="2728840"/>
    <lineage>
        <taxon>Bacteria</taxon>
        <taxon>Pseudomonadati</taxon>
        <taxon>Pseudomonadota</taxon>
        <taxon>Betaproteobacteria</taxon>
        <taxon>Rhodocyclales</taxon>
        <taxon>Zoogloeaceae</taxon>
        <taxon>Zoogloea</taxon>
    </lineage>
</organism>
<feature type="region of interest" description="Disordered" evidence="1">
    <location>
        <begin position="451"/>
        <end position="495"/>
    </location>
</feature>
<evidence type="ECO:0000256" key="1">
    <source>
        <dbReference type="SAM" id="MobiDB-lite"/>
    </source>
</evidence>
<evidence type="ECO:0000313" key="4">
    <source>
        <dbReference type="Proteomes" id="UP000580043"/>
    </source>
</evidence>
<accession>A0A848G6N2</accession>
<keyword evidence="2" id="KW-0812">Transmembrane</keyword>
<evidence type="ECO:0000256" key="2">
    <source>
        <dbReference type="SAM" id="Phobius"/>
    </source>
</evidence>
<comment type="caution">
    <text evidence="3">The sequence shown here is derived from an EMBL/GenBank/DDBJ whole genome shotgun (WGS) entry which is preliminary data.</text>
</comment>
<dbReference type="AlphaFoldDB" id="A0A848G6N2"/>
<protein>
    <recommendedName>
        <fullName evidence="5">GspL cytoplasmic actin-ATPase-like domain-containing protein</fullName>
    </recommendedName>
</protein>
<evidence type="ECO:0000313" key="3">
    <source>
        <dbReference type="EMBL" id="NML26842.1"/>
    </source>
</evidence>
<reference evidence="3 4" key="1">
    <citation type="submission" date="2020-04" db="EMBL/GenBank/DDBJ databases">
        <title>Zoogloea sp. G-4-1-14 isolated from soil.</title>
        <authorList>
            <person name="Dahal R.H."/>
        </authorList>
    </citation>
    <scope>NUCLEOTIDE SEQUENCE [LARGE SCALE GENOMIC DNA]</scope>
    <source>
        <strain evidence="3 4">G-4-1-14</strain>
    </source>
</reference>
<keyword evidence="2" id="KW-1133">Transmembrane helix</keyword>
<keyword evidence="2" id="KW-0472">Membrane</keyword>